<sequence>PLGGPRGVARPATRRRASATQHPDEPPSSTSSAPSGAARTHHTSSGIWAPRRRLSAGGIAQGRAVHAAGRRPGPGPPRLERLRCSGPARAALREPRARAAMDGAREGTGVVGIVGTPRQRLRGACGAAAGDVVSSTGGTGDAARAPKAGAAAAGVAGGGAGAIKALRRSSGAERPPSASGGGSTAQPAAPQQSDAVTRTRSGEAPGPRRSSSAGVLSLRRPSSTSGVRHVASEDVERPAGGAVRRRSVGEALARRASFSGGFGEQLRRASFSVQVGNTLSGCETFAEALAAGSTRSGCAARTSSMTFSGVRRPQGDAHSGARRSLAAAAPLALPRDAADPVRASLQGKTLAEAIHSHNTHGAREERRVNAMSFSLKSRNFDQILRDAAVAGPRPISADRRLSVHVVRPLSASTPALHGRRRST</sequence>
<proteinExistence type="predicted"/>
<evidence type="ECO:0000313" key="2">
    <source>
        <dbReference type="EMBL" id="CAK0847789.1"/>
    </source>
</evidence>
<keyword evidence="3" id="KW-1185">Reference proteome</keyword>
<feature type="compositionally biased region" description="Polar residues" evidence="1">
    <location>
        <begin position="184"/>
        <end position="199"/>
    </location>
</feature>
<feature type="compositionally biased region" description="Low complexity" evidence="1">
    <location>
        <begin position="27"/>
        <end position="38"/>
    </location>
</feature>
<feature type="compositionally biased region" description="Low complexity" evidence="1">
    <location>
        <begin position="62"/>
        <end position="71"/>
    </location>
</feature>
<feature type="compositionally biased region" description="Polar residues" evidence="1">
    <location>
        <begin position="209"/>
        <end position="226"/>
    </location>
</feature>
<feature type="non-terminal residue" evidence="2">
    <location>
        <position position="1"/>
    </location>
</feature>
<name>A0ABN9TNY4_9DINO</name>
<feature type="region of interest" description="Disordered" evidence="1">
    <location>
        <begin position="167"/>
        <end position="247"/>
    </location>
</feature>
<evidence type="ECO:0000313" key="3">
    <source>
        <dbReference type="Proteomes" id="UP001189429"/>
    </source>
</evidence>
<reference evidence="2" key="1">
    <citation type="submission" date="2023-10" db="EMBL/GenBank/DDBJ databases">
        <authorList>
            <person name="Chen Y."/>
            <person name="Shah S."/>
            <person name="Dougan E. K."/>
            <person name="Thang M."/>
            <person name="Chan C."/>
        </authorList>
    </citation>
    <scope>NUCLEOTIDE SEQUENCE [LARGE SCALE GENOMIC DNA]</scope>
</reference>
<dbReference type="EMBL" id="CAUYUJ010014931">
    <property type="protein sequence ID" value="CAK0847789.1"/>
    <property type="molecule type" value="Genomic_DNA"/>
</dbReference>
<accession>A0ABN9TNY4</accession>
<dbReference type="Proteomes" id="UP001189429">
    <property type="component" value="Unassembled WGS sequence"/>
</dbReference>
<protein>
    <submittedName>
        <fullName evidence="2">Uncharacterized protein</fullName>
    </submittedName>
</protein>
<feature type="compositionally biased region" description="Basic and acidic residues" evidence="1">
    <location>
        <begin position="91"/>
        <end position="103"/>
    </location>
</feature>
<feature type="region of interest" description="Disordered" evidence="1">
    <location>
        <begin position="1"/>
        <end position="103"/>
    </location>
</feature>
<evidence type="ECO:0000256" key="1">
    <source>
        <dbReference type="SAM" id="MobiDB-lite"/>
    </source>
</evidence>
<comment type="caution">
    <text evidence="2">The sequence shown here is derived from an EMBL/GenBank/DDBJ whole genome shotgun (WGS) entry which is preliminary data.</text>
</comment>
<gene>
    <name evidence="2" type="ORF">PCOR1329_LOCUS40908</name>
</gene>
<organism evidence="2 3">
    <name type="scientific">Prorocentrum cordatum</name>
    <dbReference type="NCBI Taxonomy" id="2364126"/>
    <lineage>
        <taxon>Eukaryota</taxon>
        <taxon>Sar</taxon>
        <taxon>Alveolata</taxon>
        <taxon>Dinophyceae</taxon>
        <taxon>Prorocentrales</taxon>
        <taxon>Prorocentraceae</taxon>
        <taxon>Prorocentrum</taxon>
    </lineage>
</organism>